<evidence type="ECO:0000256" key="5">
    <source>
        <dbReference type="ARBA" id="ARBA00023242"/>
    </source>
</evidence>
<dbReference type="Gene3D" id="1.10.10.10">
    <property type="entry name" value="Winged helix-like DNA-binding domain superfamily/Winged helix DNA-binding domain"/>
    <property type="match status" value="1"/>
</dbReference>
<dbReference type="Pfam" id="PF22536">
    <property type="entry name" value="WHD_POLR3C"/>
    <property type="match status" value="1"/>
</dbReference>
<dbReference type="AlphaFoldDB" id="A0A1X6NRW5"/>
<comment type="similarity">
    <text evidence="6">Belongs to the eukaryotic RPC3/POLR3C RNA polymerase subunit family.</text>
</comment>
<dbReference type="InterPro" id="IPR039748">
    <property type="entry name" value="RPC3"/>
</dbReference>
<dbReference type="GO" id="GO:0005666">
    <property type="term" value="C:RNA polymerase III complex"/>
    <property type="evidence" value="ECO:0007669"/>
    <property type="project" value="UniProtKB-UniRule"/>
</dbReference>
<feature type="domain" description="DNA-directed RNA polymerase III subunit RPC3 winged-helix" evidence="8">
    <location>
        <begin position="417"/>
        <end position="494"/>
    </location>
</feature>
<organism evidence="9 10">
    <name type="scientific">Porphyra umbilicalis</name>
    <name type="common">Purple laver</name>
    <name type="synonym">Red alga</name>
    <dbReference type="NCBI Taxonomy" id="2786"/>
    <lineage>
        <taxon>Eukaryota</taxon>
        <taxon>Rhodophyta</taxon>
        <taxon>Bangiophyceae</taxon>
        <taxon>Bangiales</taxon>
        <taxon>Bangiaceae</taxon>
        <taxon>Porphyra</taxon>
    </lineage>
</organism>
<dbReference type="Proteomes" id="UP000218209">
    <property type="component" value="Unassembled WGS sequence"/>
</dbReference>
<feature type="compositionally biased region" description="Gly residues" evidence="7">
    <location>
        <begin position="232"/>
        <end position="275"/>
    </location>
</feature>
<evidence type="ECO:0000256" key="2">
    <source>
        <dbReference type="ARBA" id="ARBA00004474"/>
    </source>
</evidence>
<evidence type="ECO:0000259" key="8">
    <source>
        <dbReference type="Pfam" id="PF22536"/>
    </source>
</evidence>
<evidence type="ECO:0000256" key="4">
    <source>
        <dbReference type="ARBA" id="ARBA00023163"/>
    </source>
</evidence>
<keyword evidence="4 6" id="KW-0804">Transcription</keyword>
<protein>
    <recommendedName>
        <fullName evidence="6">DNA-directed RNA polymerase III subunit RPC3</fullName>
        <shortName evidence="6">RNA polymerase III subunit C3</shortName>
    </recommendedName>
</protein>
<feature type="region of interest" description="Disordered" evidence="7">
    <location>
        <begin position="124"/>
        <end position="144"/>
    </location>
</feature>
<dbReference type="GO" id="GO:0009536">
    <property type="term" value="C:plastid"/>
    <property type="evidence" value="ECO:0007669"/>
    <property type="project" value="UniProtKB-SubCell"/>
</dbReference>
<dbReference type="InterPro" id="IPR055207">
    <property type="entry name" value="POLR3C_WHD"/>
</dbReference>
<sequence>MSVTDVVELASVLARRYYGPKSGAIVYALLQYPRSTVAELVAPASAALLAHHRRMLSVSDVAAPPPPLSRDDVCRCLAGLLQAGVVLVVGVVPPGEVAAAAAGGAAAAAGLGARGGAGAGAGAAKRRRVGSAGTAPPPPTHRYSVDSTPLIQRLRHPFYVRLTQDQVGAPAATVLSALLARGRATASSLLTGVVAAGGVADVKEGEEALAALLASKYVRVVEVGYGARPAAGSGGGGGGSGGTAAWPGGGVGGGGTGGGSPGSSSGGGGGSGSGDSGPEPSATNDRTVWAADMGHMQRLLLEDLCAFVAFGRLGADASRLIRAAMHRTLRYPPSRDGSGSTPAVPIADVLAAVAETVPAQTALGLLTTMARPEHRYVELGSSAVGEAAGGGGSGPTIGRTVAVRHGAMVRAVQASTVEFYVKKRWGTAAYRIYRLLTSVGVGSLEQKDIGDAVLMPLAPARELLYRLLLDGLVRVTEVAKTTEYKSAAAYHLWSADGTAGVGRVLSASLKAATNYLLRVEVLERCLDRVRREVHDDDSATSAEVEALQRRIDALDVTLLRLDKEIMVLRDLGDDAGAL</sequence>
<evidence type="ECO:0000313" key="10">
    <source>
        <dbReference type="Proteomes" id="UP000218209"/>
    </source>
</evidence>
<evidence type="ECO:0000256" key="6">
    <source>
        <dbReference type="RuleBase" id="RU367076"/>
    </source>
</evidence>
<evidence type="ECO:0000256" key="1">
    <source>
        <dbReference type="ARBA" id="ARBA00004123"/>
    </source>
</evidence>
<keyword evidence="10" id="KW-1185">Reference proteome</keyword>
<dbReference type="OrthoDB" id="272392at2759"/>
<evidence type="ECO:0000256" key="7">
    <source>
        <dbReference type="SAM" id="MobiDB-lite"/>
    </source>
</evidence>
<comment type="subunit">
    <text evidence="6">Component of the RNA polymerase III (Pol III) complex consisting of 17 subunits.</text>
</comment>
<accession>A0A1X6NRW5</accession>
<reference evidence="9 10" key="1">
    <citation type="submission" date="2017-03" db="EMBL/GenBank/DDBJ databases">
        <title>WGS assembly of Porphyra umbilicalis.</title>
        <authorList>
            <person name="Brawley S.H."/>
            <person name="Blouin N.A."/>
            <person name="Ficko-Blean E."/>
            <person name="Wheeler G.L."/>
            <person name="Lohr M."/>
            <person name="Goodson H.V."/>
            <person name="Jenkins J.W."/>
            <person name="Blaby-Haas C.E."/>
            <person name="Helliwell K.E."/>
            <person name="Chan C."/>
            <person name="Marriage T."/>
            <person name="Bhattacharya D."/>
            <person name="Klein A.S."/>
            <person name="Badis Y."/>
            <person name="Brodie J."/>
            <person name="Cao Y."/>
            <person name="Collen J."/>
            <person name="Dittami S.M."/>
            <person name="Gachon C.M."/>
            <person name="Green B.R."/>
            <person name="Karpowicz S."/>
            <person name="Kim J.W."/>
            <person name="Kudahl U."/>
            <person name="Lin S."/>
            <person name="Michel G."/>
            <person name="Mittag M."/>
            <person name="Olson B.J."/>
            <person name="Pangilinan J."/>
            <person name="Peng Y."/>
            <person name="Qiu H."/>
            <person name="Shu S."/>
            <person name="Singer J.T."/>
            <person name="Smith A.G."/>
            <person name="Sprecher B.N."/>
            <person name="Wagner V."/>
            <person name="Wang W."/>
            <person name="Wang Z.-Y."/>
            <person name="Yan J."/>
            <person name="Yarish C."/>
            <person name="Zoeuner-Riek S."/>
            <person name="Zhuang Y."/>
            <person name="Zou Y."/>
            <person name="Lindquist E.A."/>
            <person name="Grimwood J."/>
            <person name="Barry K."/>
            <person name="Rokhsar D.S."/>
            <person name="Schmutz J."/>
            <person name="Stiller J.W."/>
            <person name="Grossman A.R."/>
            <person name="Prochnik S.E."/>
        </authorList>
    </citation>
    <scope>NUCLEOTIDE SEQUENCE [LARGE SCALE GENOMIC DNA]</scope>
    <source>
        <strain evidence="9">4086291</strain>
    </source>
</reference>
<proteinExistence type="inferred from homology"/>
<name>A0A1X6NRW5_PORUM</name>
<dbReference type="InterPro" id="IPR036388">
    <property type="entry name" value="WH-like_DNA-bd_sf"/>
</dbReference>
<feature type="region of interest" description="Disordered" evidence="7">
    <location>
        <begin position="229"/>
        <end position="285"/>
    </location>
</feature>
<dbReference type="PANTHER" id="PTHR12949:SF0">
    <property type="entry name" value="DNA-DIRECTED RNA POLYMERASE III SUBUNIT RPC3"/>
    <property type="match status" value="1"/>
</dbReference>
<evidence type="ECO:0000256" key="3">
    <source>
        <dbReference type="ARBA" id="ARBA00022478"/>
    </source>
</evidence>
<keyword evidence="5 6" id="KW-0539">Nucleus</keyword>
<keyword evidence="3 6" id="KW-0240">DNA-directed RNA polymerase</keyword>
<dbReference type="GO" id="GO:0003697">
    <property type="term" value="F:single-stranded DNA binding"/>
    <property type="evidence" value="ECO:0007669"/>
    <property type="project" value="UniProtKB-UniRule"/>
</dbReference>
<gene>
    <name evidence="9" type="ORF">BU14_0553s0004</name>
</gene>
<dbReference type="PANTHER" id="PTHR12949">
    <property type="entry name" value="RNA POLYMERASE III DNA DIRECTED -RELATED"/>
    <property type="match status" value="1"/>
</dbReference>
<comment type="subcellular location">
    <subcellularLocation>
        <location evidence="1 6">Nucleus</location>
    </subcellularLocation>
    <subcellularLocation>
        <location evidence="2">Plastid</location>
    </subcellularLocation>
</comment>
<comment type="function">
    <text evidence="6">DNA-dependent RNA polymerase catalyzes the transcription of DNA into RNA using the four ribonucleoside triphosphates as substrates. Specific core component of RNA polymerase III which synthesizes small RNAs, such as 5S rRNA and tRNAs.</text>
</comment>
<dbReference type="EMBL" id="KV919145">
    <property type="protein sequence ID" value="OSX71327.1"/>
    <property type="molecule type" value="Genomic_DNA"/>
</dbReference>
<evidence type="ECO:0000313" key="9">
    <source>
        <dbReference type="EMBL" id="OSX71327.1"/>
    </source>
</evidence>